<feature type="compositionally biased region" description="Polar residues" evidence="1">
    <location>
        <begin position="49"/>
        <end position="59"/>
    </location>
</feature>
<evidence type="ECO:0000313" key="4">
    <source>
        <dbReference type="RefSeq" id="XP_019086422.1"/>
    </source>
</evidence>
<dbReference type="PANTHER" id="PTHR48242">
    <property type="entry name" value="BNAA02G09820D PROTEIN"/>
    <property type="match status" value="1"/>
</dbReference>
<feature type="chain" id="PRO_5045394709" evidence="2">
    <location>
        <begin position="20"/>
        <end position="71"/>
    </location>
</feature>
<gene>
    <name evidence="4" type="primary">LOC109126928</name>
</gene>
<dbReference type="PANTHER" id="PTHR48242:SF2">
    <property type="entry name" value="(RAPE) HYPOTHETICAL PROTEIN"/>
    <property type="match status" value="1"/>
</dbReference>
<organism evidence="3 4">
    <name type="scientific">Camelina sativa</name>
    <name type="common">False flax</name>
    <name type="synonym">Myagrum sativum</name>
    <dbReference type="NCBI Taxonomy" id="90675"/>
    <lineage>
        <taxon>Eukaryota</taxon>
        <taxon>Viridiplantae</taxon>
        <taxon>Streptophyta</taxon>
        <taxon>Embryophyta</taxon>
        <taxon>Tracheophyta</taxon>
        <taxon>Spermatophyta</taxon>
        <taxon>Magnoliopsida</taxon>
        <taxon>eudicotyledons</taxon>
        <taxon>Gunneridae</taxon>
        <taxon>Pentapetalae</taxon>
        <taxon>rosids</taxon>
        <taxon>malvids</taxon>
        <taxon>Brassicales</taxon>
        <taxon>Brassicaceae</taxon>
        <taxon>Camelineae</taxon>
        <taxon>Camelina</taxon>
    </lineage>
</organism>
<evidence type="ECO:0000256" key="2">
    <source>
        <dbReference type="SAM" id="SignalP"/>
    </source>
</evidence>
<reference evidence="4" key="2">
    <citation type="submission" date="2025-08" db="UniProtKB">
        <authorList>
            <consortium name="RefSeq"/>
        </authorList>
    </citation>
    <scope>IDENTIFICATION</scope>
    <source>
        <tissue evidence="4">Leaf</tissue>
    </source>
</reference>
<dbReference type="RefSeq" id="XP_019086422.1">
    <property type="nucleotide sequence ID" value="XM_019230877.1"/>
</dbReference>
<keyword evidence="3" id="KW-1185">Reference proteome</keyword>
<feature type="region of interest" description="Disordered" evidence="1">
    <location>
        <begin position="47"/>
        <end position="71"/>
    </location>
</feature>
<protein>
    <submittedName>
        <fullName evidence="4">Uncharacterized protein LOC109126928</fullName>
    </submittedName>
</protein>
<dbReference type="GeneID" id="109126928"/>
<keyword evidence="2" id="KW-0732">Signal</keyword>
<sequence>MISVVILAELLVEYTAALAKLTVGILPPRRQGESAVVRIGGFSLPCPSPSSTSIANRSSPIPDLSSHLVDF</sequence>
<accession>A0ABM1QI34</accession>
<evidence type="ECO:0000313" key="3">
    <source>
        <dbReference type="Proteomes" id="UP000694864"/>
    </source>
</evidence>
<feature type="signal peptide" evidence="2">
    <location>
        <begin position="1"/>
        <end position="19"/>
    </location>
</feature>
<dbReference type="Proteomes" id="UP000694864">
    <property type="component" value="Chromosome 10"/>
</dbReference>
<evidence type="ECO:0000256" key="1">
    <source>
        <dbReference type="SAM" id="MobiDB-lite"/>
    </source>
</evidence>
<reference evidence="3" key="1">
    <citation type="journal article" date="2014" name="Nat. Commun.">
        <title>The emerging biofuel crop Camelina sativa retains a highly undifferentiated hexaploid genome structure.</title>
        <authorList>
            <person name="Kagale S."/>
            <person name="Koh C."/>
            <person name="Nixon J."/>
            <person name="Bollina V."/>
            <person name="Clarke W.E."/>
            <person name="Tuteja R."/>
            <person name="Spillane C."/>
            <person name="Robinson S.J."/>
            <person name="Links M.G."/>
            <person name="Clarke C."/>
            <person name="Higgins E.E."/>
            <person name="Huebert T."/>
            <person name="Sharpe A.G."/>
            <person name="Parkin I.A."/>
        </authorList>
    </citation>
    <scope>NUCLEOTIDE SEQUENCE [LARGE SCALE GENOMIC DNA]</scope>
    <source>
        <strain evidence="3">cv. DH55</strain>
    </source>
</reference>
<proteinExistence type="predicted"/>
<name>A0ABM1QI34_CAMSA</name>